<comment type="caution">
    <text evidence="12">The sequence shown here is derived from an EMBL/GenBank/DDBJ whole genome shotgun (WGS) entry which is preliminary data.</text>
</comment>
<evidence type="ECO:0000256" key="1">
    <source>
        <dbReference type="ARBA" id="ARBA00004651"/>
    </source>
</evidence>
<keyword evidence="7 9" id="KW-1133">Transmembrane helix</keyword>
<protein>
    <submittedName>
        <fullName evidence="12">ABC transporter ATP-binding protein</fullName>
    </submittedName>
</protein>
<feature type="transmembrane region" description="Helical" evidence="9">
    <location>
        <begin position="239"/>
        <end position="261"/>
    </location>
</feature>
<dbReference type="SUPFAM" id="SSF52540">
    <property type="entry name" value="P-loop containing nucleoside triphosphate hydrolases"/>
    <property type="match status" value="1"/>
</dbReference>
<dbReference type="PROSITE" id="PS50893">
    <property type="entry name" value="ABC_TRANSPORTER_2"/>
    <property type="match status" value="1"/>
</dbReference>
<feature type="transmembrane region" description="Helical" evidence="9">
    <location>
        <begin position="54"/>
        <end position="79"/>
    </location>
</feature>
<dbReference type="SMART" id="SM00382">
    <property type="entry name" value="AAA"/>
    <property type="match status" value="1"/>
</dbReference>
<dbReference type="PANTHER" id="PTHR43394">
    <property type="entry name" value="ATP-DEPENDENT PERMEASE MDL1, MITOCHONDRIAL"/>
    <property type="match status" value="1"/>
</dbReference>
<evidence type="ECO:0000256" key="6">
    <source>
        <dbReference type="ARBA" id="ARBA00022840"/>
    </source>
</evidence>
<keyword evidence="8 9" id="KW-0472">Membrane</keyword>
<dbReference type="GO" id="GO:0005886">
    <property type="term" value="C:plasma membrane"/>
    <property type="evidence" value="ECO:0007669"/>
    <property type="project" value="UniProtKB-SubCell"/>
</dbReference>
<keyword evidence="6 12" id="KW-0067">ATP-binding</keyword>
<dbReference type="EMBL" id="SCFR01000014">
    <property type="protein sequence ID" value="TFF65977.1"/>
    <property type="molecule type" value="Genomic_DNA"/>
</dbReference>
<evidence type="ECO:0000259" key="11">
    <source>
        <dbReference type="PROSITE" id="PS50929"/>
    </source>
</evidence>
<dbReference type="PANTHER" id="PTHR43394:SF1">
    <property type="entry name" value="ATP-BINDING CASSETTE SUB-FAMILY B MEMBER 10, MITOCHONDRIAL"/>
    <property type="match status" value="1"/>
</dbReference>
<dbReference type="AlphaFoldDB" id="A0A4R9C1N9"/>
<feature type="transmembrane region" description="Helical" evidence="9">
    <location>
        <begin position="140"/>
        <end position="167"/>
    </location>
</feature>
<evidence type="ECO:0000256" key="5">
    <source>
        <dbReference type="ARBA" id="ARBA00022741"/>
    </source>
</evidence>
<dbReference type="PROSITE" id="PS00211">
    <property type="entry name" value="ABC_TRANSPORTER_1"/>
    <property type="match status" value="1"/>
</dbReference>
<evidence type="ECO:0000256" key="2">
    <source>
        <dbReference type="ARBA" id="ARBA00022448"/>
    </source>
</evidence>
<dbReference type="InterPro" id="IPR011527">
    <property type="entry name" value="ABC1_TM_dom"/>
</dbReference>
<evidence type="ECO:0000256" key="4">
    <source>
        <dbReference type="ARBA" id="ARBA00022692"/>
    </source>
</evidence>
<feature type="domain" description="ABC transmembrane type-1" evidence="11">
    <location>
        <begin position="13"/>
        <end position="261"/>
    </location>
</feature>
<dbReference type="InterPro" id="IPR003593">
    <property type="entry name" value="AAA+_ATPase"/>
</dbReference>
<proteinExistence type="predicted"/>
<keyword evidence="5" id="KW-0547">Nucleotide-binding</keyword>
<comment type="subcellular location">
    <subcellularLocation>
        <location evidence="1">Cell membrane</location>
        <topology evidence="1">Multi-pass membrane protein</topology>
    </subcellularLocation>
</comment>
<evidence type="ECO:0000313" key="12">
    <source>
        <dbReference type="EMBL" id="TFF65977.1"/>
    </source>
</evidence>
<evidence type="ECO:0000256" key="3">
    <source>
        <dbReference type="ARBA" id="ARBA00022475"/>
    </source>
</evidence>
<feature type="transmembrane region" description="Helical" evidence="9">
    <location>
        <begin position="267"/>
        <end position="289"/>
    </location>
</feature>
<feature type="transmembrane region" description="Helical" evidence="9">
    <location>
        <begin position="12"/>
        <end position="33"/>
    </location>
</feature>
<evidence type="ECO:0000256" key="8">
    <source>
        <dbReference type="ARBA" id="ARBA00023136"/>
    </source>
</evidence>
<dbReference type="Pfam" id="PF00664">
    <property type="entry name" value="ABC_membrane"/>
    <property type="match status" value="1"/>
</dbReference>
<dbReference type="InterPro" id="IPR039421">
    <property type="entry name" value="Type_1_exporter"/>
</dbReference>
<dbReference type="GO" id="GO:0005524">
    <property type="term" value="F:ATP binding"/>
    <property type="evidence" value="ECO:0007669"/>
    <property type="project" value="UniProtKB-KW"/>
</dbReference>
<dbReference type="PROSITE" id="PS50929">
    <property type="entry name" value="ABC_TM1F"/>
    <property type="match status" value="1"/>
</dbReference>
<gene>
    <name evidence="12" type="ORF">EQF91_04795</name>
</gene>
<keyword evidence="4 9" id="KW-0812">Transmembrane</keyword>
<dbReference type="GO" id="GO:0016887">
    <property type="term" value="F:ATP hydrolysis activity"/>
    <property type="evidence" value="ECO:0007669"/>
    <property type="project" value="InterPro"/>
</dbReference>
<keyword evidence="13" id="KW-1185">Reference proteome</keyword>
<name>A0A4R9C1N9_9FIRM</name>
<evidence type="ECO:0000256" key="9">
    <source>
        <dbReference type="SAM" id="Phobius"/>
    </source>
</evidence>
<dbReference type="InterPro" id="IPR003439">
    <property type="entry name" value="ABC_transporter-like_ATP-bd"/>
</dbReference>
<dbReference type="Gene3D" id="1.20.1560.10">
    <property type="entry name" value="ABC transporter type 1, transmembrane domain"/>
    <property type="match status" value="1"/>
</dbReference>
<evidence type="ECO:0000313" key="13">
    <source>
        <dbReference type="Proteomes" id="UP000297454"/>
    </source>
</evidence>
<keyword evidence="3" id="KW-1003">Cell membrane</keyword>
<dbReference type="GO" id="GO:0015421">
    <property type="term" value="F:ABC-type oligopeptide transporter activity"/>
    <property type="evidence" value="ECO:0007669"/>
    <property type="project" value="TreeGrafter"/>
</dbReference>
<accession>A0A4R9C1N9</accession>
<evidence type="ECO:0000256" key="7">
    <source>
        <dbReference type="ARBA" id="ARBA00022989"/>
    </source>
</evidence>
<dbReference type="Pfam" id="PF00005">
    <property type="entry name" value="ABC_tran"/>
    <property type="match status" value="1"/>
</dbReference>
<dbReference type="Proteomes" id="UP000297454">
    <property type="component" value="Unassembled WGS sequence"/>
</dbReference>
<feature type="domain" description="ABC transporter" evidence="10">
    <location>
        <begin position="329"/>
        <end position="562"/>
    </location>
</feature>
<reference evidence="12 13" key="1">
    <citation type="submission" date="2019-01" db="EMBL/GenBank/DDBJ databases">
        <title>Draft Genome Sequences of Helcococcus ovis Strains Isolated from the Uterus and Vagina of Dairy Cows with Metritis.</title>
        <authorList>
            <person name="Cunha F."/>
            <person name="Jeon S.J."/>
            <person name="Kutzer P."/>
            <person name="Galvao K.N."/>
        </authorList>
    </citation>
    <scope>NUCLEOTIDE SEQUENCE [LARGE SCALE GENOMIC DNA]</scope>
    <source>
        <strain evidence="12 13">KG-37</strain>
    </source>
</reference>
<dbReference type="InterPro" id="IPR036640">
    <property type="entry name" value="ABC1_TM_sf"/>
</dbReference>
<dbReference type="InterPro" id="IPR027417">
    <property type="entry name" value="P-loop_NTPase"/>
</dbReference>
<dbReference type="Gene3D" id="3.40.50.300">
    <property type="entry name" value="P-loop containing nucleotide triphosphate hydrolases"/>
    <property type="match status" value="1"/>
</dbReference>
<evidence type="ECO:0000259" key="10">
    <source>
        <dbReference type="PROSITE" id="PS50893"/>
    </source>
</evidence>
<dbReference type="InterPro" id="IPR017871">
    <property type="entry name" value="ABC_transporter-like_CS"/>
</dbReference>
<dbReference type="FunFam" id="3.40.50.300:FF:000221">
    <property type="entry name" value="Multidrug ABC transporter ATP-binding protein"/>
    <property type="match status" value="1"/>
</dbReference>
<organism evidence="12 13">
    <name type="scientific">Helcococcus ovis</name>
    <dbReference type="NCBI Taxonomy" id="72026"/>
    <lineage>
        <taxon>Bacteria</taxon>
        <taxon>Bacillati</taxon>
        <taxon>Bacillota</taxon>
        <taxon>Tissierellia</taxon>
        <taxon>Tissierellales</taxon>
        <taxon>Peptoniphilaceae</taxon>
        <taxon>Helcococcus</taxon>
    </lineage>
</organism>
<dbReference type="SUPFAM" id="SSF90123">
    <property type="entry name" value="ABC transporter transmembrane region"/>
    <property type="match status" value="1"/>
</dbReference>
<keyword evidence="2" id="KW-0813">Transport</keyword>
<sequence>MPYAGSKGIMLYLAMFLSAASGIMVLMPMVYIHKIISSIVLGKGIQIDIIKQNAIYGVAFAVGGLILYLGALILSHVFAFEVEDNIIKLNVKKMMNKPLGYFENKESGRIRNVIVSGAAETHSFLAHQLPDMAMTFITPLVLLVFFFAFDWKLGIVSLVPMLIGMGLMTTMMTKDAKEDKEEYYTGLSTLSAETVEYVRGIPVVKTFAQSIESFDRLYSLIKKLTNIVMKMTMRWQNKMSIYESIVSSTAFFLVPTAIMLINTRGDVRHVIGNSIIYFLIGPAFGVFIMRSAVISQYSYFAQASLNKIENILDYKEMHYGNKSGNDISLEFKNVSFAYEDNTVVDDISFKVKKGETVALVGPSGGGKTTIAKLAARFYDPQSGEIFVGGINIKEYDKQTLMNKISFVFQNSRLFKMSLRVNLLIGKEDATDKEIEQALLDSGSKDIVDNLKDGLNTVYGTKGVYFSGGEAQRLSIARAFLKNADLLILDEATAFADPENEHIIQKSFKKLSKDKTTLMIAHRLSTVVDVDKILVVDKGKIVEEGKHKKLLDKNGQYKKLWDEYQRAVSWQIGGQNE</sequence>